<protein>
    <recommendedName>
        <fullName evidence="3">Yeast cell wall synthesis Kre9/Knh1-like N-terminal domain-containing protein</fullName>
    </recommendedName>
</protein>
<evidence type="ECO:0000256" key="1">
    <source>
        <dbReference type="ARBA" id="ARBA00022729"/>
    </source>
</evidence>
<dbReference type="InterPro" id="IPR052982">
    <property type="entry name" value="SRP1/TIP1-like"/>
</dbReference>
<feature type="domain" description="Yeast cell wall synthesis Kre9/Knh1-like N-terminal" evidence="3">
    <location>
        <begin position="2"/>
        <end position="72"/>
    </location>
</feature>
<dbReference type="PANTHER" id="PTHR40633">
    <property type="entry name" value="MATRIX PROTEIN, PUTATIVE (AFU_ORTHOLOGUE AFUA_8G05410)-RELATED"/>
    <property type="match status" value="1"/>
</dbReference>
<keyword evidence="2" id="KW-0472">Membrane</keyword>
<sequence>MNITWETDSSAEYVSINLMRDNATALQISSSTENTGSFKWRIPSNLKSDSNYTLLINATDNSIHAYSEIFTIKAINGISGYSLPLLIAGIILIGLCIFLLNHEKILSYGR</sequence>
<dbReference type="Pfam" id="PF10342">
    <property type="entry name" value="Kre9_KNH"/>
    <property type="match status" value="1"/>
</dbReference>
<accession>A0A0F8ZS21</accession>
<evidence type="ECO:0000256" key="2">
    <source>
        <dbReference type="SAM" id="Phobius"/>
    </source>
</evidence>
<keyword evidence="2" id="KW-0812">Transmembrane</keyword>
<feature type="transmembrane region" description="Helical" evidence="2">
    <location>
        <begin position="81"/>
        <end position="100"/>
    </location>
</feature>
<keyword evidence="1" id="KW-0732">Signal</keyword>
<organism evidence="4">
    <name type="scientific">marine sediment metagenome</name>
    <dbReference type="NCBI Taxonomy" id="412755"/>
    <lineage>
        <taxon>unclassified sequences</taxon>
        <taxon>metagenomes</taxon>
        <taxon>ecological metagenomes</taxon>
    </lineage>
</organism>
<comment type="caution">
    <text evidence="4">The sequence shown here is derived from an EMBL/GenBank/DDBJ whole genome shotgun (WGS) entry which is preliminary data.</text>
</comment>
<dbReference type="AlphaFoldDB" id="A0A0F8ZS21"/>
<dbReference type="EMBL" id="LAZR01061850">
    <property type="protein sequence ID" value="KKK62741.1"/>
    <property type="molecule type" value="Genomic_DNA"/>
</dbReference>
<keyword evidence="2" id="KW-1133">Transmembrane helix</keyword>
<name>A0A0F8ZS21_9ZZZZ</name>
<reference evidence="4" key="1">
    <citation type="journal article" date="2015" name="Nature">
        <title>Complex archaea that bridge the gap between prokaryotes and eukaryotes.</title>
        <authorList>
            <person name="Spang A."/>
            <person name="Saw J.H."/>
            <person name="Jorgensen S.L."/>
            <person name="Zaremba-Niedzwiedzka K."/>
            <person name="Martijn J."/>
            <person name="Lind A.E."/>
            <person name="van Eijk R."/>
            <person name="Schleper C."/>
            <person name="Guy L."/>
            <person name="Ettema T.J."/>
        </authorList>
    </citation>
    <scope>NUCLEOTIDE SEQUENCE</scope>
</reference>
<dbReference type="InterPro" id="IPR018466">
    <property type="entry name" value="Kre9/Knh1-like_N"/>
</dbReference>
<evidence type="ECO:0000313" key="4">
    <source>
        <dbReference type="EMBL" id="KKK62741.1"/>
    </source>
</evidence>
<proteinExistence type="predicted"/>
<evidence type="ECO:0000259" key="3">
    <source>
        <dbReference type="Pfam" id="PF10342"/>
    </source>
</evidence>
<dbReference type="PANTHER" id="PTHR40633:SF1">
    <property type="entry name" value="GPI ANCHORED SERINE-THREONINE RICH PROTEIN (AFU_ORTHOLOGUE AFUA_1G03630)"/>
    <property type="match status" value="1"/>
</dbReference>
<gene>
    <name evidence="4" type="ORF">LCGC14_3001290</name>
</gene>